<gene>
    <name evidence="1" type="ORF">CYCCA115_LOCUS8585</name>
</gene>
<dbReference type="AlphaFoldDB" id="A0AAD2CW49"/>
<organism evidence="1 2">
    <name type="scientific">Cylindrotheca closterium</name>
    <dbReference type="NCBI Taxonomy" id="2856"/>
    <lineage>
        <taxon>Eukaryota</taxon>
        <taxon>Sar</taxon>
        <taxon>Stramenopiles</taxon>
        <taxon>Ochrophyta</taxon>
        <taxon>Bacillariophyta</taxon>
        <taxon>Bacillariophyceae</taxon>
        <taxon>Bacillariophycidae</taxon>
        <taxon>Bacillariales</taxon>
        <taxon>Bacillariaceae</taxon>
        <taxon>Cylindrotheca</taxon>
    </lineage>
</organism>
<accession>A0AAD2CW49</accession>
<evidence type="ECO:0000313" key="1">
    <source>
        <dbReference type="EMBL" id="CAJ1943736.1"/>
    </source>
</evidence>
<protein>
    <submittedName>
        <fullName evidence="1">Uncharacterized protein</fullName>
    </submittedName>
</protein>
<evidence type="ECO:0000313" key="2">
    <source>
        <dbReference type="Proteomes" id="UP001295423"/>
    </source>
</evidence>
<dbReference type="Proteomes" id="UP001295423">
    <property type="component" value="Unassembled WGS sequence"/>
</dbReference>
<sequence>MVVGTSGLGPGRQSLRRACFPDMSTDLKTSMHVKVRVREGIGRDQSPNGGQGTVWEAIAQVLETTLGIESVEESARGLSREIAIMESTLSGKVDSLDYEDTMIPLEKALVCLVERIMTLETRFPLESPKAHQEHSSSRFHKFNQGEELDSIQGRVVKLESILQTMRDSGFGEGVERPCSREGS</sequence>
<reference evidence="1" key="1">
    <citation type="submission" date="2023-08" db="EMBL/GenBank/DDBJ databases">
        <authorList>
            <person name="Audoor S."/>
            <person name="Bilcke G."/>
        </authorList>
    </citation>
    <scope>NUCLEOTIDE SEQUENCE</scope>
</reference>
<keyword evidence="2" id="KW-1185">Reference proteome</keyword>
<dbReference type="EMBL" id="CAKOGP040001125">
    <property type="protein sequence ID" value="CAJ1943736.1"/>
    <property type="molecule type" value="Genomic_DNA"/>
</dbReference>
<proteinExistence type="predicted"/>
<comment type="caution">
    <text evidence="1">The sequence shown here is derived from an EMBL/GenBank/DDBJ whole genome shotgun (WGS) entry which is preliminary data.</text>
</comment>
<name>A0AAD2CW49_9STRA</name>